<dbReference type="Proteomes" id="UP000257323">
    <property type="component" value="Unassembled WGS sequence"/>
</dbReference>
<evidence type="ECO:0008006" key="3">
    <source>
        <dbReference type="Google" id="ProtNLM"/>
    </source>
</evidence>
<dbReference type="InterPro" id="IPR027304">
    <property type="entry name" value="Trigger_fact/SurA_dom_sf"/>
</dbReference>
<evidence type="ECO:0000313" key="1">
    <source>
        <dbReference type="EMBL" id="RFT14908.1"/>
    </source>
</evidence>
<name>A0A3E2BJJ1_9BACT</name>
<organism evidence="1 2">
    <name type="scientific">Candidatus Saccharicenans subterraneus</name>
    <dbReference type="NCBI Taxonomy" id="2508984"/>
    <lineage>
        <taxon>Bacteria</taxon>
        <taxon>Candidatus Aminicenantota</taxon>
        <taxon>Candidatus Aminicenantia</taxon>
        <taxon>Candidatus Aminicenantales</taxon>
        <taxon>Candidatus Saccharicenantaceae</taxon>
        <taxon>Candidatus Saccharicenans</taxon>
    </lineage>
</organism>
<proteinExistence type="predicted"/>
<comment type="caution">
    <text evidence="1">The sequence shown here is derived from an EMBL/GenBank/DDBJ whole genome shotgun (WGS) entry which is preliminary data.</text>
</comment>
<sequence>MLSLLLLLLGRPLAGQELLNCLVASVDHIPVTAFDLEVLKNFELLPGGGAGAMTVEERLERYIDVLLVLRLTREQLQVSPEEIGAELERLKARLGTEVLEEKCRLLGLKPEDLGSYLQDKILFEKVIGTRFNQRLYVSLKEIEDYYQQVYLPEQKAAGRTPPELVNVLDEIEARLQARRREERVREWTRELRQRAEVVVYGDCLSRIK</sequence>
<dbReference type="SUPFAM" id="SSF109998">
    <property type="entry name" value="Triger factor/SurA peptide-binding domain-like"/>
    <property type="match status" value="1"/>
</dbReference>
<dbReference type="Gene3D" id="1.10.4030.10">
    <property type="entry name" value="Porin chaperone SurA, peptide-binding domain"/>
    <property type="match status" value="1"/>
</dbReference>
<gene>
    <name evidence="1" type="ORF">OP8BY_1418</name>
</gene>
<protein>
    <recommendedName>
        <fullName evidence="3">SurA N-terminal domain-containing protein</fullName>
    </recommendedName>
</protein>
<accession>A0A3E2BJJ1</accession>
<reference evidence="1 2" key="1">
    <citation type="submission" date="2018-08" db="EMBL/GenBank/DDBJ databases">
        <title>Genome analysis of the thermophilic bacterium of the candidate phylum Aminicenantes from deep subsurface aquifer revealed its physiology and ecological role.</title>
        <authorList>
            <person name="Kadnikov V.V."/>
            <person name="Mardanov A.V."/>
            <person name="Beletsky A.V."/>
            <person name="Karnachuk O.V."/>
            <person name="Ravin N.V."/>
        </authorList>
    </citation>
    <scope>NUCLEOTIDE SEQUENCE [LARGE SCALE GENOMIC DNA]</scope>
    <source>
        <strain evidence="1">BY38</strain>
    </source>
</reference>
<dbReference type="EMBL" id="QUAH01000016">
    <property type="protein sequence ID" value="RFT14908.1"/>
    <property type="molecule type" value="Genomic_DNA"/>
</dbReference>
<dbReference type="AlphaFoldDB" id="A0A3E2BJJ1"/>
<evidence type="ECO:0000313" key="2">
    <source>
        <dbReference type="Proteomes" id="UP000257323"/>
    </source>
</evidence>